<name>A0A1H4EI95_9BACT</name>
<reference evidence="2 3" key="1">
    <citation type="submission" date="2016-10" db="EMBL/GenBank/DDBJ databases">
        <authorList>
            <person name="de Groot N.N."/>
        </authorList>
    </citation>
    <scope>NUCLEOTIDE SEQUENCE [LARGE SCALE GENOMIC DNA]</scope>
    <source>
        <strain evidence="2 3">DSM 7343</strain>
    </source>
</reference>
<gene>
    <name evidence="2" type="ORF">SAMN05660420_03396</name>
</gene>
<keyword evidence="1" id="KW-0472">Membrane</keyword>
<feature type="transmembrane region" description="Helical" evidence="1">
    <location>
        <begin position="40"/>
        <end position="60"/>
    </location>
</feature>
<keyword evidence="1" id="KW-1133">Transmembrane helix</keyword>
<dbReference type="AlphaFoldDB" id="A0A1H4EI95"/>
<dbReference type="RefSeq" id="WP_092351022.1">
    <property type="nucleotide sequence ID" value="NZ_FNQN01000023.1"/>
</dbReference>
<dbReference type="Proteomes" id="UP000199409">
    <property type="component" value="Unassembled WGS sequence"/>
</dbReference>
<dbReference type="EMBL" id="FNQN01000023">
    <property type="protein sequence ID" value="SEA84743.1"/>
    <property type="molecule type" value="Genomic_DNA"/>
</dbReference>
<keyword evidence="3" id="KW-1185">Reference proteome</keyword>
<dbReference type="STRING" id="37625.SAMN05660420_03396"/>
<organism evidence="2 3">
    <name type="scientific">Desulfuromusa kysingii</name>
    <dbReference type="NCBI Taxonomy" id="37625"/>
    <lineage>
        <taxon>Bacteria</taxon>
        <taxon>Pseudomonadati</taxon>
        <taxon>Thermodesulfobacteriota</taxon>
        <taxon>Desulfuromonadia</taxon>
        <taxon>Desulfuromonadales</taxon>
        <taxon>Geopsychrobacteraceae</taxon>
        <taxon>Desulfuromusa</taxon>
    </lineage>
</organism>
<accession>A0A1H4EI95</accession>
<evidence type="ECO:0000313" key="3">
    <source>
        <dbReference type="Proteomes" id="UP000199409"/>
    </source>
</evidence>
<protein>
    <submittedName>
        <fullName evidence="2">Uncharacterized protein</fullName>
    </submittedName>
</protein>
<sequence>MEALFGFITLTSPLFLVVLWLPVCIALAVWVSRKFKKTSLLLKVVIGSLTFLSSLILPFADEIVGRIYFNHLCQTEAGVKIYQVVELPAEYWDNTGKALFYEGASNNDIPPNAFARLGIDINSKPTARQRVFQIEQFGSMISLKDSEQRLSEVIGFRYWGGWVAREMTSNNLATSCGGANSYDELVTKQFMPEKLAEGGDL</sequence>
<evidence type="ECO:0000313" key="2">
    <source>
        <dbReference type="EMBL" id="SEA84743.1"/>
    </source>
</evidence>
<dbReference type="OrthoDB" id="8547510at2"/>
<feature type="transmembrane region" description="Helical" evidence="1">
    <location>
        <begin position="6"/>
        <end position="31"/>
    </location>
</feature>
<evidence type="ECO:0000256" key="1">
    <source>
        <dbReference type="SAM" id="Phobius"/>
    </source>
</evidence>
<proteinExistence type="predicted"/>
<keyword evidence="1" id="KW-0812">Transmembrane</keyword>